<dbReference type="Proteomes" id="UP000230638">
    <property type="component" value="Unassembled WGS sequence"/>
</dbReference>
<comment type="caution">
    <text evidence="1">The sequence shown here is derived from an EMBL/GenBank/DDBJ whole genome shotgun (WGS) entry which is preliminary data.</text>
</comment>
<dbReference type="AlphaFoldDB" id="A0A2H0CW20"/>
<protein>
    <submittedName>
        <fullName evidence="1">Uncharacterized protein</fullName>
    </submittedName>
</protein>
<organism evidence="1 2">
    <name type="scientific">Candidatus Lloydbacteria bacterium CG22_combo_CG10-13_8_21_14_all_47_15</name>
    <dbReference type="NCBI Taxonomy" id="1974635"/>
    <lineage>
        <taxon>Bacteria</taxon>
        <taxon>Candidatus Lloydiibacteriota</taxon>
    </lineage>
</organism>
<reference evidence="1 2" key="1">
    <citation type="submission" date="2017-09" db="EMBL/GenBank/DDBJ databases">
        <title>Depth-based differentiation of microbial function through sediment-hosted aquifers and enrichment of novel symbionts in the deep terrestrial subsurface.</title>
        <authorList>
            <person name="Probst A.J."/>
            <person name="Ladd B."/>
            <person name="Jarett J.K."/>
            <person name="Geller-Mcgrath D.E."/>
            <person name="Sieber C.M."/>
            <person name="Emerson J.B."/>
            <person name="Anantharaman K."/>
            <person name="Thomas B.C."/>
            <person name="Malmstrom R."/>
            <person name="Stieglmeier M."/>
            <person name="Klingl A."/>
            <person name="Woyke T."/>
            <person name="Ryan C.M."/>
            <person name="Banfield J.F."/>
        </authorList>
    </citation>
    <scope>NUCLEOTIDE SEQUENCE [LARGE SCALE GENOMIC DNA]</scope>
    <source>
        <strain evidence="1">CG22_combo_CG10-13_8_21_14_all_47_15</strain>
    </source>
</reference>
<sequence>MSHFEKAPLTKITTTEVKTEEAKEEVRRRTAIEVDQAVQQRKKYKSETNTDKTQTIPEWLDGVLDEAFRTATPVEEEKEEKGERQTLTLAQRDIQREIIDSFAHGNLALTPIFERRGIGMGALDEKSSGEIFNDVLVRESAVEAATDAIKKGATSFDTDFDFNKFVLPRVIEDIDFQDTIYEQLTKYAKSGDFYRFEELARKYAKPRAYARESINSALKDGILAKLPDANFANMIERYYHIIPHALFSDTEVREKGKEIITRLSKDKENTAYVIKLKELLDIT</sequence>
<evidence type="ECO:0000313" key="2">
    <source>
        <dbReference type="Proteomes" id="UP000230638"/>
    </source>
</evidence>
<evidence type="ECO:0000313" key="1">
    <source>
        <dbReference type="EMBL" id="PIP73628.1"/>
    </source>
</evidence>
<dbReference type="EMBL" id="PCTL01000014">
    <property type="protein sequence ID" value="PIP73628.1"/>
    <property type="molecule type" value="Genomic_DNA"/>
</dbReference>
<accession>A0A2H0CW20</accession>
<gene>
    <name evidence="1" type="ORF">COW88_01300</name>
</gene>
<name>A0A2H0CW20_9BACT</name>
<proteinExistence type="predicted"/>